<dbReference type="Pfam" id="PF07534">
    <property type="entry name" value="TLD"/>
    <property type="match status" value="2"/>
</dbReference>
<evidence type="ECO:0000313" key="4">
    <source>
        <dbReference type="EMBL" id="KAG2186001.1"/>
    </source>
</evidence>
<dbReference type="CDD" id="cd18186">
    <property type="entry name" value="BTB_POZ_ZBTB_KLHL-like"/>
    <property type="match status" value="1"/>
</dbReference>
<feature type="domain" description="TLDc" evidence="3">
    <location>
        <begin position="471"/>
        <end position="762"/>
    </location>
</feature>
<feature type="region of interest" description="Disordered" evidence="1">
    <location>
        <begin position="638"/>
        <end position="683"/>
    </location>
</feature>
<dbReference type="PANTHER" id="PTHR24410:SF23">
    <property type="entry name" value="BTB DOMAIN-CONTAINING PROTEIN-RELATED"/>
    <property type="match status" value="1"/>
</dbReference>
<dbReference type="SMART" id="SM00225">
    <property type="entry name" value="BTB"/>
    <property type="match status" value="1"/>
</dbReference>
<dbReference type="AlphaFoldDB" id="A0A8H7Q767"/>
<feature type="compositionally biased region" description="Polar residues" evidence="1">
    <location>
        <begin position="338"/>
        <end position="348"/>
    </location>
</feature>
<dbReference type="InterPro" id="IPR011333">
    <property type="entry name" value="SKP1/BTB/POZ_sf"/>
</dbReference>
<feature type="compositionally biased region" description="Basic residues" evidence="1">
    <location>
        <begin position="115"/>
        <end position="124"/>
    </location>
</feature>
<evidence type="ECO:0000256" key="1">
    <source>
        <dbReference type="SAM" id="MobiDB-lite"/>
    </source>
</evidence>
<dbReference type="InterPro" id="IPR051481">
    <property type="entry name" value="BTB-POZ/Galectin-3-binding"/>
</dbReference>
<dbReference type="PROSITE" id="PS51886">
    <property type="entry name" value="TLDC"/>
    <property type="match status" value="1"/>
</dbReference>
<dbReference type="EMBL" id="JAEPQZ010000001">
    <property type="protein sequence ID" value="KAG2186001.1"/>
    <property type="molecule type" value="Genomic_DNA"/>
</dbReference>
<dbReference type="InterPro" id="IPR006571">
    <property type="entry name" value="TLDc_dom"/>
</dbReference>
<proteinExistence type="predicted"/>
<dbReference type="PROSITE" id="PS50097">
    <property type="entry name" value="BTB"/>
    <property type="match status" value="1"/>
</dbReference>
<evidence type="ECO:0008006" key="6">
    <source>
        <dbReference type="Google" id="ProtNLM"/>
    </source>
</evidence>
<feature type="domain" description="BTB" evidence="2">
    <location>
        <begin position="26"/>
        <end position="100"/>
    </location>
</feature>
<dbReference type="SMART" id="SM00584">
    <property type="entry name" value="TLDc"/>
    <property type="match status" value="1"/>
</dbReference>
<dbReference type="Pfam" id="PF00651">
    <property type="entry name" value="BTB"/>
    <property type="match status" value="1"/>
</dbReference>
<protein>
    <recommendedName>
        <fullName evidence="6">BTB domain-containing protein</fullName>
    </recommendedName>
</protein>
<dbReference type="Gene3D" id="1.25.40.420">
    <property type="match status" value="1"/>
</dbReference>
<feature type="region of interest" description="Disordered" evidence="1">
    <location>
        <begin position="105"/>
        <end position="130"/>
    </location>
</feature>
<organism evidence="4 5">
    <name type="scientific">Mortierella isabellina</name>
    <name type="common">Filamentous fungus</name>
    <name type="synonym">Umbelopsis isabellina</name>
    <dbReference type="NCBI Taxonomy" id="91625"/>
    <lineage>
        <taxon>Eukaryota</taxon>
        <taxon>Fungi</taxon>
        <taxon>Fungi incertae sedis</taxon>
        <taxon>Mucoromycota</taxon>
        <taxon>Mucoromycotina</taxon>
        <taxon>Umbelopsidomycetes</taxon>
        <taxon>Umbelopsidales</taxon>
        <taxon>Umbelopsidaceae</taxon>
        <taxon>Umbelopsis</taxon>
    </lineage>
</organism>
<gene>
    <name evidence="4" type="ORF">INT43_002439</name>
</gene>
<feature type="region of interest" description="Disordered" evidence="1">
    <location>
        <begin position="330"/>
        <end position="362"/>
    </location>
</feature>
<sequence length="773" mass="87281">MQTTPSTPLVRLSRDFSKLYNNPTQADIIIRTAIPDHTTFYAHSLILQCRSAYFDSALSSQSNKFCDEHGLIIFELPHINHHAFAMLLRYFYTGTVDWITEYKSETPLTNDPTPNRKKRTRPRRASSTISTLQTLDHNNQSFLLSSDDESDSYNTDNQSELSLEQSVFSMASSSSGETDIMLPFQAVHLPKLKSQTDYDTQGKLLLDVLAAASELIVDSLLKPLQKHIVDKYHVYLRRHVLKVLNLAEKYNWNIIRLRCTEILCMDPYAYLRGVDFAGMKTDLLVEILHRSDLRMKEFDIWCACLYWAYNQVLKDQANITGNPLIPDPGQNHGPYTLSERSPSPQPNRLSPEPHASDSSLSDEDEIYGWSKEQKALADSVKKKMLPLIPCIRFLLIPGDKYLEFMEPYKIIPSYLRKRLLHHYIRSNQSSTVVLDNIPPRLLTPRENCIVNSSLINGYDRLYIEHWITGEKLNKCTPLIENLIPRPSIAHPSFKDSTWTLLYSSALHGPDMRSFHLRCDNKGPTVTLIKISETNEIIGGYNSQSWRSEIGGRYGFARAFLFNLSGTGITERKLGYMLPSASTARLSIDTTISDLTDENIVSALSDDMYGSLAPVSSPEKTASLNDLIEKLQVTPEPGDIAGQEAQASPTSVTNTSRASTFDEKITVDSEESKTEVDSIETALSQPPLYPEPTLHSLKRAHLHYAIHNHAAYGPIFGGGHDLFIGNPIDEPTSFCRSYAYEGQILNGKENDFAIQEMEVWGVKMDEQCVFDFTA</sequence>
<dbReference type="InterPro" id="IPR000210">
    <property type="entry name" value="BTB/POZ_dom"/>
</dbReference>
<dbReference type="Proteomes" id="UP000654370">
    <property type="component" value="Unassembled WGS sequence"/>
</dbReference>
<feature type="compositionally biased region" description="Basic and acidic residues" evidence="1">
    <location>
        <begin position="659"/>
        <end position="675"/>
    </location>
</feature>
<dbReference type="Gene3D" id="3.30.710.10">
    <property type="entry name" value="Potassium Channel Kv1.1, Chain A"/>
    <property type="match status" value="1"/>
</dbReference>
<accession>A0A8H7Q767</accession>
<dbReference type="OrthoDB" id="2352230at2759"/>
<evidence type="ECO:0000259" key="2">
    <source>
        <dbReference type="PROSITE" id="PS50097"/>
    </source>
</evidence>
<dbReference type="SUPFAM" id="SSF54695">
    <property type="entry name" value="POZ domain"/>
    <property type="match status" value="1"/>
</dbReference>
<name>A0A8H7Q767_MORIS</name>
<feature type="compositionally biased region" description="Polar residues" evidence="1">
    <location>
        <begin position="644"/>
        <end position="658"/>
    </location>
</feature>
<evidence type="ECO:0000259" key="3">
    <source>
        <dbReference type="PROSITE" id="PS51886"/>
    </source>
</evidence>
<evidence type="ECO:0000313" key="5">
    <source>
        <dbReference type="Proteomes" id="UP000654370"/>
    </source>
</evidence>
<reference evidence="4" key="1">
    <citation type="submission" date="2020-12" db="EMBL/GenBank/DDBJ databases">
        <title>Metabolic potential, ecology and presence of endohyphal bacteria is reflected in genomic diversity of Mucoromycotina.</title>
        <authorList>
            <person name="Muszewska A."/>
            <person name="Okrasinska A."/>
            <person name="Steczkiewicz K."/>
            <person name="Drgas O."/>
            <person name="Orlowska M."/>
            <person name="Perlinska-Lenart U."/>
            <person name="Aleksandrzak-Piekarczyk T."/>
            <person name="Szatraj K."/>
            <person name="Zielenkiewicz U."/>
            <person name="Pilsyk S."/>
            <person name="Malc E."/>
            <person name="Mieczkowski P."/>
            <person name="Kruszewska J.S."/>
            <person name="Biernat P."/>
            <person name="Pawlowska J."/>
        </authorList>
    </citation>
    <scope>NUCLEOTIDE SEQUENCE</scope>
    <source>
        <strain evidence="4">WA0000067209</strain>
    </source>
</reference>
<keyword evidence="5" id="KW-1185">Reference proteome</keyword>
<comment type="caution">
    <text evidence="4">The sequence shown here is derived from an EMBL/GenBank/DDBJ whole genome shotgun (WGS) entry which is preliminary data.</text>
</comment>
<dbReference type="PANTHER" id="PTHR24410">
    <property type="entry name" value="HL07962P-RELATED"/>
    <property type="match status" value="1"/>
</dbReference>